<sequence length="404" mass="44174">MTRSLKIAIQCFNYAPHTLGGSERSARDLAQGFKARGHQVRVVLSDGSKPYPESLDDIPIDIVEGLPVGKSPLHGGERSFPSRMAWIMRSETDPVLLARALAYLRRTRPDIMVMNNPAGHGSAMMAAARMTGTPVVPIIRDYGWYCAFGVMMRGTQPCEGLCKPCRTFSAGRRKLLRGLPKVVAISEHVARLTREVLGTDNTHVIYNAVPDVFLDTPRPETPREGPLAFGYLGRLHPTKGVTELIEAWQASGLAAAGHRLRLAGDNLGVKLPEDPAAHGIDVLGRQEAIPFLDSLDVMFLPALWHEPFGRSVVEALARGLFVVGSPMGGIPELIPPERGMIPERIDVPSLISVMQSIAADPARVRQTRATDPVPALARFRSERMISEYEALLLSLARQKEDVHA</sequence>
<evidence type="ECO:0000259" key="1">
    <source>
        <dbReference type="Pfam" id="PF13579"/>
    </source>
</evidence>
<dbReference type="PANTHER" id="PTHR12526">
    <property type="entry name" value="GLYCOSYLTRANSFERASE"/>
    <property type="match status" value="1"/>
</dbReference>
<dbReference type="Pfam" id="PF13692">
    <property type="entry name" value="Glyco_trans_1_4"/>
    <property type="match status" value="1"/>
</dbReference>
<keyword evidence="3" id="KW-1185">Reference proteome</keyword>
<proteinExistence type="predicted"/>
<dbReference type="InterPro" id="IPR028098">
    <property type="entry name" value="Glyco_trans_4-like_N"/>
</dbReference>
<dbReference type="RefSeq" id="WP_160896898.1">
    <property type="nucleotide sequence ID" value="NZ_WUMU01000035.1"/>
</dbReference>
<evidence type="ECO:0000313" key="3">
    <source>
        <dbReference type="Proteomes" id="UP000477911"/>
    </source>
</evidence>
<dbReference type="GO" id="GO:0016757">
    <property type="term" value="F:glycosyltransferase activity"/>
    <property type="evidence" value="ECO:0007669"/>
    <property type="project" value="UniProtKB-ARBA"/>
</dbReference>
<protein>
    <submittedName>
        <fullName evidence="2">Glycosyltransferase</fullName>
    </submittedName>
</protein>
<dbReference type="Gene3D" id="3.40.50.2000">
    <property type="entry name" value="Glycogen Phosphorylase B"/>
    <property type="match status" value="2"/>
</dbReference>
<dbReference type="Proteomes" id="UP000477911">
    <property type="component" value="Unassembled WGS sequence"/>
</dbReference>
<dbReference type="SUPFAM" id="SSF53756">
    <property type="entry name" value="UDP-Glycosyltransferase/glycogen phosphorylase"/>
    <property type="match status" value="1"/>
</dbReference>
<feature type="domain" description="Glycosyltransferase subfamily 4-like N-terminal" evidence="1">
    <location>
        <begin position="20"/>
        <end position="207"/>
    </location>
</feature>
<dbReference type="EMBL" id="WUMU01000035">
    <property type="protein sequence ID" value="MXN20776.1"/>
    <property type="molecule type" value="Genomic_DNA"/>
</dbReference>
<evidence type="ECO:0000313" key="2">
    <source>
        <dbReference type="EMBL" id="MXN20776.1"/>
    </source>
</evidence>
<keyword evidence="2" id="KW-0808">Transferase</keyword>
<gene>
    <name evidence="2" type="ORF">GR170_23355</name>
</gene>
<name>A0A6L7GBS6_9RHOB</name>
<organism evidence="2 3">
    <name type="scientific">Pseudooceanicola albus</name>
    <dbReference type="NCBI Taxonomy" id="2692189"/>
    <lineage>
        <taxon>Bacteria</taxon>
        <taxon>Pseudomonadati</taxon>
        <taxon>Pseudomonadota</taxon>
        <taxon>Alphaproteobacteria</taxon>
        <taxon>Rhodobacterales</taxon>
        <taxon>Paracoccaceae</taxon>
        <taxon>Pseudooceanicola</taxon>
    </lineage>
</organism>
<dbReference type="AlphaFoldDB" id="A0A6L7GBS6"/>
<dbReference type="Pfam" id="PF13579">
    <property type="entry name" value="Glyco_trans_4_4"/>
    <property type="match status" value="1"/>
</dbReference>
<reference evidence="2 3" key="1">
    <citation type="submission" date="2019-12" db="EMBL/GenBank/DDBJ databases">
        <authorList>
            <person name="Li M."/>
        </authorList>
    </citation>
    <scope>NUCLEOTIDE SEQUENCE [LARGE SCALE GENOMIC DNA]</scope>
    <source>
        <strain evidence="2 3">GBMRC 2024</strain>
    </source>
</reference>
<comment type="caution">
    <text evidence="2">The sequence shown here is derived from an EMBL/GenBank/DDBJ whole genome shotgun (WGS) entry which is preliminary data.</text>
</comment>
<accession>A0A6L7GBS6</accession>